<reference evidence="11" key="1">
    <citation type="submission" date="2020-07" db="EMBL/GenBank/DDBJ databases">
        <title>Multicomponent nature underlies the extraordinary mechanical properties of spider dragline silk.</title>
        <authorList>
            <person name="Kono N."/>
            <person name="Nakamura H."/>
            <person name="Mori M."/>
            <person name="Yoshida Y."/>
            <person name="Ohtoshi R."/>
            <person name="Malay A.D."/>
            <person name="Moran D.A.P."/>
            <person name="Tomita M."/>
            <person name="Numata K."/>
            <person name="Arakawa K."/>
        </authorList>
    </citation>
    <scope>NUCLEOTIDE SEQUENCE</scope>
</reference>
<dbReference type="GO" id="GO:0019695">
    <property type="term" value="P:choline metabolic process"/>
    <property type="evidence" value="ECO:0007669"/>
    <property type="project" value="TreeGrafter"/>
</dbReference>
<proteinExistence type="inferred from homology"/>
<keyword evidence="4" id="KW-0531">Neurotransmitter degradation</keyword>
<dbReference type="PROSITE" id="PS00941">
    <property type="entry name" value="CARBOXYLESTERASE_B_2"/>
    <property type="match status" value="1"/>
</dbReference>
<keyword evidence="12" id="KW-1185">Reference proteome</keyword>
<evidence type="ECO:0000256" key="2">
    <source>
        <dbReference type="ARBA" id="ARBA00022487"/>
    </source>
</evidence>
<dbReference type="SUPFAM" id="SSF53474">
    <property type="entry name" value="alpha/beta-Hydrolases"/>
    <property type="match status" value="1"/>
</dbReference>
<evidence type="ECO:0000313" key="12">
    <source>
        <dbReference type="Proteomes" id="UP000887116"/>
    </source>
</evidence>
<dbReference type="PANTHER" id="PTHR43918:SF4">
    <property type="entry name" value="CARBOXYLIC ESTER HYDROLASE"/>
    <property type="match status" value="1"/>
</dbReference>
<keyword evidence="6" id="KW-0325">Glycoprotein</keyword>
<dbReference type="InterPro" id="IPR019819">
    <property type="entry name" value="Carboxylesterase_B_CS"/>
</dbReference>
<evidence type="ECO:0000256" key="1">
    <source>
        <dbReference type="ARBA" id="ARBA00005964"/>
    </source>
</evidence>
<evidence type="ECO:0000256" key="3">
    <source>
        <dbReference type="ARBA" id="ARBA00022801"/>
    </source>
</evidence>
<accession>A0A8X6HVE9</accession>
<dbReference type="InterPro" id="IPR000997">
    <property type="entry name" value="Cholinesterase"/>
</dbReference>
<protein>
    <recommendedName>
        <fullName evidence="9">Carboxylic ester hydrolase</fullName>
        <ecNumber evidence="9">3.1.1.-</ecNumber>
    </recommendedName>
</protein>
<dbReference type="Pfam" id="PF00135">
    <property type="entry name" value="COesterase"/>
    <property type="match status" value="1"/>
</dbReference>
<dbReference type="InterPro" id="IPR002018">
    <property type="entry name" value="CarbesteraseB"/>
</dbReference>
<dbReference type="PRINTS" id="PR00878">
    <property type="entry name" value="CHOLNESTRASE"/>
</dbReference>
<dbReference type="Gene3D" id="3.40.50.1820">
    <property type="entry name" value="alpha/beta hydrolase"/>
    <property type="match status" value="1"/>
</dbReference>
<comment type="caution">
    <text evidence="11">The sequence shown here is derived from an EMBL/GenBank/DDBJ whole genome shotgun (WGS) entry which is preliminary data.</text>
</comment>
<gene>
    <name evidence="11" type="ORF">TNCT_344461</name>
</gene>
<dbReference type="EC" id="3.1.1.-" evidence="9"/>
<evidence type="ECO:0000256" key="5">
    <source>
        <dbReference type="ARBA" id="ARBA00023157"/>
    </source>
</evidence>
<name>A0A8X6HVE9_TRICU</name>
<evidence type="ECO:0000259" key="10">
    <source>
        <dbReference type="Pfam" id="PF00135"/>
    </source>
</evidence>
<feature type="domain" description="Carboxylesterase type B" evidence="10">
    <location>
        <begin position="11"/>
        <end position="510"/>
    </location>
</feature>
<evidence type="ECO:0000256" key="7">
    <source>
        <dbReference type="ARBA" id="ARBA00048484"/>
    </source>
</evidence>
<dbReference type="GO" id="GO:0006581">
    <property type="term" value="P:acetylcholine catabolic process"/>
    <property type="evidence" value="ECO:0007669"/>
    <property type="project" value="TreeGrafter"/>
</dbReference>
<dbReference type="OrthoDB" id="6424772at2759"/>
<dbReference type="InterPro" id="IPR029058">
    <property type="entry name" value="AB_hydrolase_fold"/>
</dbReference>
<dbReference type="PANTHER" id="PTHR43918">
    <property type="entry name" value="ACETYLCHOLINESTERASE"/>
    <property type="match status" value="1"/>
</dbReference>
<evidence type="ECO:0000256" key="4">
    <source>
        <dbReference type="ARBA" id="ARBA00022867"/>
    </source>
</evidence>
<keyword evidence="2" id="KW-0719">Serine esterase</keyword>
<dbReference type="EMBL" id="BMAO01012535">
    <property type="protein sequence ID" value="GFQ82112.1"/>
    <property type="molecule type" value="Genomic_DNA"/>
</dbReference>
<evidence type="ECO:0000256" key="8">
    <source>
        <dbReference type="PIRSR" id="PIRSR600997-1"/>
    </source>
</evidence>
<dbReference type="InterPro" id="IPR050654">
    <property type="entry name" value="AChE-related_enzymes"/>
</dbReference>
<dbReference type="InterPro" id="IPR019826">
    <property type="entry name" value="Carboxylesterase_B_AS"/>
</dbReference>
<evidence type="ECO:0000256" key="9">
    <source>
        <dbReference type="RuleBase" id="RU361235"/>
    </source>
</evidence>
<keyword evidence="3 9" id="KW-0378">Hydrolase</keyword>
<feature type="active site" description="Acyl-ester intermediate" evidence="8">
    <location>
        <position position="201"/>
    </location>
</feature>
<dbReference type="GO" id="GO:0005886">
    <property type="term" value="C:plasma membrane"/>
    <property type="evidence" value="ECO:0007669"/>
    <property type="project" value="TreeGrafter"/>
</dbReference>
<dbReference type="GO" id="GO:0003990">
    <property type="term" value="F:acetylcholinesterase activity"/>
    <property type="evidence" value="ECO:0007669"/>
    <property type="project" value="UniProtKB-EC"/>
</dbReference>
<dbReference type="Proteomes" id="UP000887116">
    <property type="component" value="Unassembled WGS sequence"/>
</dbReference>
<comment type="similarity">
    <text evidence="1 9">Belongs to the type-B carboxylesterase/lipase family.</text>
</comment>
<feature type="active site" description="Charge relay system" evidence="8">
    <location>
        <position position="330"/>
    </location>
</feature>
<evidence type="ECO:0000313" key="11">
    <source>
        <dbReference type="EMBL" id="GFQ82112.1"/>
    </source>
</evidence>
<dbReference type="PROSITE" id="PS00122">
    <property type="entry name" value="CARBOXYLESTERASE_B_1"/>
    <property type="match status" value="1"/>
</dbReference>
<keyword evidence="5" id="KW-1015">Disulfide bond</keyword>
<dbReference type="AlphaFoldDB" id="A0A8X6HVE9"/>
<sequence length="532" mass="59690">MCIVACFPLKDKTVDTPLGPIKGTTTYDNQHPVQTFLGVPFAKPPLGDLRFKKPQPLEPWTDPLQADKQPPACVQYTPYPFPWYDSQPGKSEDCLYLNIWAPANAKKGSKLPVLFWIFGGGFTFGSNRMDVYNAQALARRGKMIVVTINYRLGVFGFLTSGTDEAPGNLGMYDMVMALQWVNDNIEYFGGDKNLITLDGQSAGSIAISLLCVSPMTKGLFSRAILESGTAIFLTDNQLQPNLKLSQRLAKAVGCASDDNTIEDDPETVVGCLREKNATELAYVLWSFNPTSARSFFPQYGNEFLPNNALEDIRNGNFHNVPLLIGNVQDEGSFQVTTGNPSLFGFFGEKDPKISKAQGASMIRKTFGSYSNPDKYVKHYLGNVSDNDYDTIRRQVYTASGDSSLLCETVYFAESYAERNNDVYYYFYVHRPSNSPWAPWMGVVHFEEVQFVFGRPIIKPSNYTKEEGQLSSDMIDIWSNFAKKGHPTDSFKWPKYSKKDHSFVYIDTDFKEHRVGTGPHLDNCNALRDHFGF</sequence>
<feature type="active site" description="Charge relay system" evidence="8">
    <location>
        <position position="444"/>
    </location>
</feature>
<evidence type="ECO:0000256" key="6">
    <source>
        <dbReference type="ARBA" id="ARBA00023180"/>
    </source>
</evidence>
<organism evidence="11 12">
    <name type="scientific">Trichonephila clavata</name>
    <name type="common">Joro spider</name>
    <name type="synonym">Nephila clavata</name>
    <dbReference type="NCBI Taxonomy" id="2740835"/>
    <lineage>
        <taxon>Eukaryota</taxon>
        <taxon>Metazoa</taxon>
        <taxon>Ecdysozoa</taxon>
        <taxon>Arthropoda</taxon>
        <taxon>Chelicerata</taxon>
        <taxon>Arachnida</taxon>
        <taxon>Araneae</taxon>
        <taxon>Araneomorphae</taxon>
        <taxon>Entelegynae</taxon>
        <taxon>Araneoidea</taxon>
        <taxon>Nephilidae</taxon>
        <taxon>Trichonephila</taxon>
    </lineage>
</organism>
<dbReference type="GO" id="GO:0005615">
    <property type="term" value="C:extracellular space"/>
    <property type="evidence" value="ECO:0007669"/>
    <property type="project" value="TreeGrafter"/>
</dbReference>
<comment type="catalytic activity">
    <reaction evidence="7">
        <text>acetylcholine + H2O = choline + acetate + H(+)</text>
        <dbReference type="Rhea" id="RHEA:17561"/>
        <dbReference type="ChEBI" id="CHEBI:15354"/>
        <dbReference type="ChEBI" id="CHEBI:15355"/>
        <dbReference type="ChEBI" id="CHEBI:15377"/>
        <dbReference type="ChEBI" id="CHEBI:15378"/>
        <dbReference type="ChEBI" id="CHEBI:30089"/>
        <dbReference type="EC" id="3.1.1.7"/>
    </reaction>
</comment>
<dbReference type="FunFam" id="3.40.50.1820:FF:000029">
    <property type="entry name" value="Acetylcholinesterase"/>
    <property type="match status" value="1"/>
</dbReference>